<dbReference type="Proteomes" id="UP001066276">
    <property type="component" value="Chromosome 7"/>
</dbReference>
<comment type="caution">
    <text evidence="2">The sequence shown here is derived from an EMBL/GenBank/DDBJ whole genome shotgun (WGS) entry which is preliminary data.</text>
</comment>
<protein>
    <submittedName>
        <fullName evidence="2">Uncharacterized protein</fullName>
    </submittedName>
</protein>
<proteinExistence type="predicted"/>
<evidence type="ECO:0000313" key="2">
    <source>
        <dbReference type="EMBL" id="KAJ1127815.1"/>
    </source>
</evidence>
<keyword evidence="3" id="KW-1185">Reference proteome</keyword>
<sequence length="246" mass="25840">MTTRNFPLVNIGPCGFQEPMAMYAGGDASSGRGAEAPVMEGAASHMGLEAESTEGEGTSGTEGPRGAPRWGQEGRPLTATSLQKETPWRWRTPLCPPQQQVLTVVIAAAILGVAGVLADTPASAGPAARAPWRPGSSLSVESGAIRGSEEAKLYGFCSDHSPRPRLEGTVTRRRMMVVRGYEVGDAQESVAKKRDGEVPEGSPPIQCVTVIPVGRPIHCAGASETTEESGKERRPLAPVYRRPGGV</sequence>
<dbReference type="EMBL" id="JANPWB010000011">
    <property type="protein sequence ID" value="KAJ1127815.1"/>
    <property type="molecule type" value="Genomic_DNA"/>
</dbReference>
<accession>A0AAV7PI58</accession>
<reference evidence="2" key="1">
    <citation type="journal article" date="2022" name="bioRxiv">
        <title>Sequencing and chromosome-scale assembly of the giantPleurodeles waltlgenome.</title>
        <authorList>
            <person name="Brown T."/>
            <person name="Elewa A."/>
            <person name="Iarovenko S."/>
            <person name="Subramanian E."/>
            <person name="Araus A.J."/>
            <person name="Petzold A."/>
            <person name="Susuki M."/>
            <person name="Suzuki K.-i.T."/>
            <person name="Hayashi T."/>
            <person name="Toyoda A."/>
            <person name="Oliveira C."/>
            <person name="Osipova E."/>
            <person name="Leigh N.D."/>
            <person name="Simon A."/>
            <person name="Yun M.H."/>
        </authorList>
    </citation>
    <scope>NUCLEOTIDE SEQUENCE</scope>
    <source>
        <strain evidence="2">20211129_DDA</strain>
        <tissue evidence="2">Liver</tissue>
    </source>
</reference>
<gene>
    <name evidence="2" type="ORF">NDU88_006208</name>
</gene>
<dbReference type="AlphaFoldDB" id="A0AAV7PI58"/>
<organism evidence="2 3">
    <name type="scientific">Pleurodeles waltl</name>
    <name type="common">Iberian ribbed newt</name>
    <dbReference type="NCBI Taxonomy" id="8319"/>
    <lineage>
        <taxon>Eukaryota</taxon>
        <taxon>Metazoa</taxon>
        <taxon>Chordata</taxon>
        <taxon>Craniata</taxon>
        <taxon>Vertebrata</taxon>
        <taxon>Euteleostomi</taxon>
        <taxon>Amphibia</taxon>
        <taxon>Batrachia</taxon>
        <taxon>Caudata</taxon>
        <taxon>Salamandroidea</taxon>
        <taxon>Salamandridae</taxon>
        <taxon>Pleurodelinae</taxon>
        <taxon>Pleurodeles</taxon>
    </lineage>
</organism>
<feature type="region of interest" description="Disordered" evidence="1">
    <location>
        <begin position="49"/>
        <end position="74"/>
    </location>
</feature>
<evidence type="ECO:0000313" key="3">
    <source>
        <dbReference type="Proteomes" id="UP001066276"/>
    </source>
</evidence>
<name>A0AAV7PI58_PLEWA</name>
<evidence type="ECO:0000256" key="1">
    <source>
        <dbReference type="SAM" id="MobiDB-lite"/>
    </source>
</evidence>
<feature type="region of interest" description="Disordered" evidence="1">
    <location>
        <begin position="221"/>
        <end position="246"/>
    </location>
</feature>